<evidence type="ECO:0000256" key="2">
    <source>
        <dbReference type="ARBA" id="ARBA00022621"/>
    </source>
</evidence>
<dbReference type="SUPFAM" id="SSF47188">
    <property type="entry name" value="Hemerythrin-like"/>
    <property type="match status" value="1"/>
</dbReference>
<accession>A0A9D7I7S9</accession>
<dbReference type="Proteomes" id="UP000886602">
    <property type="component" value="Unassembled WGS sequence"/>
</dbReference>
<dbReference type="GO" id="GO:0046872">
    <property type="term" value="F:metal ion binding"/>
    <property type="evidence" value="ECO:0007669"/>
    <property type="project" value="UniProtKB-KW"/>
</dbReference>
<evidence type="ECO:0000256" key="1">
    <source>
        <dbReference type="ARBA" id="ARBA00010587"/>
    </source>
</evidence>
<sequence length="137" mass="15601">MSTETMSTISDFNQKSHDETDAEHRVQVELLNELCEAVKKNAPPTVISDIFQQLVDYSKAHFLSEELLMRQMSYDDYEDHVGDHVRMLEALDEIAEAQASGKSVLVSGKAESILKFIKQHIATRDQRFADFLLRGVK</sequence>
<evidence type="ECO:0000313" key="8">
    <source>
        <dbReference type="Proteomes" id="UP000886602"/>
    </source>
</evidence>
<feature type="region of interest" description="Disordered" evidence="5">
    <location>
        <begin position="1"/>
        <end position="21"/>
    </location>
</feature>
<evidence type="ECO:0000256" key="4">
    <source>
        <dbReference type="ARBA" id="ARBA00023004"/>
    </source>
</evidence>
<dbReference type="InterPro" id="IPR050669">
    <property type="entry name" value="Hemerythrin"/>
</dbReference>
<dbReference type="CDD" id="cd12107">
    <property type="entry name" value="Hemerythrin"/>
    <property type="match status" value="1"/>
</dbReference>
<comment type="similarity">
    <text evidence="1">Belongs to the hemerythrin family.</text>
</comment>
<dbReference type="Pfam" id="PF01814">
    <property type="entry name" value="Hemerythrin"/>
    <property type="match status" value="1"/>
</dbReference>
<dbReference type="InterPro" id="IPR012312">
    <property type="entry name" value="Hemerythrin-like"/>
</dbReference>
<dbReference type="InterPro" id="IPR035938">
    <property type="entry name" value="Hemerythrin-like_sf"/>
</dbReference>
<organism evidence="7 8">
    <name type="scientific">Candidatus Propionivibrio dominans</name>
    <dbReference type="NCBI Taxonomy" id="2954373"/>
    <lineage>
        <taxon>Bacteria</taxon>
        <taxon>Pseudomonadati</taxon>
        <taxon>Pseudomonadota</taxon>
        <taxon>Betaproteobacteria</taxon>
        <taxon>Rhodocyclales</taxon>
        <taxon>Rhodocyclaceae</taxon>
        <taxon>Propionivibrio</taxon>
    </lineage>
</organism>
<dbReference type="PROSITE" id="PS00550">
    <property type="entry name" value="HEMERYTHRINS"/>
    <property type="match status" value="1"/>
</dbReference>
<name>A0A9D7I7S9_9RHOO</name>
<feature type="domain" description="Hemerythrin-like" evidence="6">
    <location>
        <begin position="19"/>
        <end position="129"/>
    </location>
</feature>
<keyword evidence="2" id="KW-0813">Transport</keyword>
<gene>
    <name evidence="7" type="ORF">IPJ48_04510</name>
</gene>
<reference evidence="7" key="1">
    <citation type="submission" date="2020-10" db="EMBL/GenBank/DDBJ databases">
        <title>Connecting structure to function with the recovery of over 1000 high-quality activated sludge metagenome-assembled genomes encoding full-length rRNA genes using long-read sequencing.</title>
        <authorList>
            <person name="Singleton C.M."/>
            <person name="Petriglieri F."/>
            <person name="Kristensen J.M."/>
            <person name="Kirkegaard R.H."/>
            <person name="Michaelsen T.Y."/>
            <person name="Andersen M.H."/>
            <person name="Karst S.M."/>
            <person name="Dueholm M.S."/>
            <person name="Nielsen P.H."/>
            <person name="Albertsen M."/>
        </authorList>
    </citation>
    <scope>NUCLEOTIDE SEQUENCE</scope>
    <source>
        <strain evidence="7">EsbW_18-Q3-R4-48_MAXAC.044</strain>
    </source>
</reference>
<feature type="compositionally biased region" description="Polar residues" evidence="5">
    <location>
        <begin position="1"/>
        <end position="13"/>
    </location>
</feature>
<keyword evidence="4" id="KW-0408">Iron</keyword>
<keyword evidence="2" id="KW-0561">Oxygen transport</keyword>
<dbReference type="AlphaFoldDB" id="A0A9D7I7S9"/>
<dbReference type="PANTHER" id="PTHR37164:SF1">
    <property type="entry name" value="BACTERIOHEMERYTHRIN"/>
    <property type="match status" value="1"/>
</dbReference>
<dbReference type="GO" id="GO:0005344">
    <property type="term" value="F:oxygen carrier activity"/>
    <property type="evidence" value="ECO:0007669"/>
    <property type="project" value="UniProtKB-KW"/>
</dbReference>
<keyword evidence="3" id="KW-0479">Metal-binding</keyword>
<protein>
    <submittedName>
        <fullName evidence="7">Hemerythrin family protein</fullName>
    </submittedName>
</protein>
<dbReference type="InterPro" id="IPR016131">
    <property type="entry name" value="Haemerythrin_Fe_BS"/>
</dbReference>
<evidence type="ECO:0000256" key="3">
    <source>
        <dbReference type="ARBA" id="ARBA00022723"/>
    </source>
</evidence>
<dbReference type="NCBIfam" id="TIGR02481">
    <property type="entry name" value="hemeryth_dom"/>
    <property type="match status" value="1"/>
</dbReference>
<comment type="caution">
    <text evidence="7">The sequence shown here is derived from an EMBL/GenBank/DDBJ whole genome shotgun (WGS) entry which is preliminary data.</text>
</comment>
<dbReference type="InterPro" id="IPR012827">
    <property type="entry name" value="Hemerythrin_metal-bd"/>
</dbReference>
<evidence type="ECO:0000256" key="5">
    <source>
        <dbReference type="SAM" id="MobiDB-lite"/>
    </source>
</evidence>
<dbReference type="PANTHER" id="PTHR37164">
    <property type="entry name" value="BACTERIOHEMERYTHRIN"/>
    <property type="match status" value="1"/>
</dbReference>
<dbReference type="Gene3D" id="1.20.120.50">
    <property type="entry name" value="Hemerythrin-like"/>
    <property type="match status" value="1"/>
</dbReference>
<evidence type="ECO:0000313" key="7">
    <source>
        <dbReference type="EMBL" id="MBK7422402.1"/>
    </source>
</evidence>
<evidence type="ECO:0000259" key="6">
    <source>
        <dbReference type="Pfam" id="PF01814"/>
    </source>
</evidence>
<dbReference type="EMBL" id="JADJNC010000006">
    <property type="protein sequence ID" value="MBK7422402.1"/>
    <property type="molecule type" value="Genomic_DNA"/>
</dbReference>
<proteinExistence type="inferred from homology"/>